<dbReference type="InterPro" id="IPR001345">
    <property type="entry name" value="PG/BPGM_mutase_AS"/>
</dbReference>
<dbReference type="GO" id="GO:0005737">
    <property type="term" value="C:cytoplasm"/>
    <property type="evidence" value="ECO:0007669"/>
    <property type="project" value="TreeGrafter"/>
</dbReference>
<dbReference type="Pfam" id="PF00300">
    <property type="entry name" value="His_Phos_1"/>
    <property type="match status" value="1"/>
</dbReference>
<proteinExistence type="predicted"/>
<dbReference type="GO" id="GO:0016791">
    <property type="term" value="F:phosphatase activity"/>
    <property type="evidence" value="ECO:0007669"/>
    <property type="project" value="TreeGrafter"/>
</dbReference>
<gene>
    <name evidence="3" type="ORF">KX928_12885</name>
</gene>
<reference evidence="3" key="1">
    <citation type="submission" date="2021-07" db="EMBL/GenBank/DDBJ databases">
        <title>Roseobacter insulae sp. nov., isolated from a tidal flat.</title>
        <authorList>
            <person name="Park S."/>
            <person name="Yoon J.-H."/>
        </authorList>
    </citation>
    <scope>NUCLEOTIDE SEQUENCE</scope>
    <source>
        <strain evidence="3">YSTF-M11</strain>
    </source>
</reference>
<evidence type="ECO:0000313" key="4">
    <source>
        <dbReference type="Proteomes" id="UP001138661"/>
    </source>
</evidence>
<dbReference type="InterPro" id="IPR050275">
    <property type="entry name" value="PGM_Phosphatase"/>
</dbReference>
<dbReference type="AlphaFoldDB" id="A0A9X1FVC9"/>
<feature type="active site" description="Tele-phosphohistidine intermediate" evidence="1">
    <location>
        <position position="10"/>
    </location>
</feature>
<dbReference type="RefSeq" id="WP_219503013.1">
    <property type="nucleotide sequence ID" value="NZ_JAHXDN010000003.1"/>
</dbReference>
<feature type="binding site" evidence="2">
    <location>
        <position position="61"/>
    </location>
    <ligand>
        <name>substrate</name>
    </ligand>
</feature>
<protein>
    <submittedName>
        <fullName evidence="3">Histidine phosphatase family protein</fullName>
    </submittedName>
</protein>
<evidence type="ECO:0000256" key="2">
    <source>
        <dbReference type="PIRSR" id="PIRSR613078-2"/>
    </source>
</evidence>
<dbReference type="CDD" id="cd07067">
    <property type="entry name" value="HP_PGM_like"/>
    <property type="match status" value="1"/>
</dbReference>
<dbReference type="PROSITE" id="PS00175">
    <property type="entry name" value="PG_MUTASE"/>
    <property type="match status" value="1"/>
</dbReference>
<feature type="active site" description="Proton donor/acceptor" evidence="1">
    <location>
        <position position="85"/>
    </location>
</feature>
<comment type="caution">
    <text evidence="3">The sequence shown here is derived from an EMBL/GenBank/DDBJ whole genome shotgun (WGS) entry which is preliminary data.</text>
</comment>
<organism evidence="3 4">
    <name type="scientific">Roseobacter insulae</name>
    <dbReference type="NCBI Taxonomy" id="2859783"/>
    <lineage>
        <taxon>Bacteria</taxon>
        <taxon>Pseudomonadati</taxon>
        <taxon>Pseudomonadota</taxon>
        <taxon>Alphaproteobacteria</taxon>
        <taxon>Rhodobacterales</taxon>
        <taxon>Roseobacteraceae</taxon>
        <taxon>Roseobacter</taxon>
    </lineage>
</organism>
<feature type="binding site" evidence="2">
    <location>
        <begin position="9"/>
        <end position="16"/>
    </location>
    <ligand>
        <name>substrate</name>
    </ligand>
</feature>
<evidence type="ECO:0000313" key="3">
    <source>
        <dbReference type="EMBL" id="MBW4708680.1"/>
    </source>
</evidence>
<evidence type="ECO:0000256" key="1">
    <source>
        <dbReference type="PIRSR" id="PIRSR613078-1"/>
    </source>
</evidence>
<name>A0A9X1FVC9_9RHOB</name>
<dbReference type="EMBL" id="JAHXDN010000003">
    <property type="protein sequence ID" value="MBW4708680.1"/>
    <property type="molecule type" value="Genomic_DNA"/>
</dbReference>
<dbReference type="PIRSF" id="PIRSF000709">
    <property type="entry name" value="6PFK_2-Ptase"/>
    <property type="match status" value="1"/>
</dbReference>
<dbReference type="InterPro" id="IPR013078">
    <property type="entry name" value="His_Pase_superF_clade-1"/>
</dbReference>
<accession>A0A9X1FVC9</accession>
<dbReference type="PANTHER" id="PTHR48100">
    <property type="entry name" value="BROAD-SPECIFICITY PHOSPHATASE YOR283W-RELATED"/>
    <property type="match status" value="1"/>
</dbReference>
<sequence length="192" mass="21240">MTPPVYVLRHGQTEWNAQHRIQGRLDSPLTRLGRAQAQQQREILSARDLRDFQVICSPQGRAFHTASIALEGLARAIHTDRRLSEIAVGEWEGLRRNALGADQPMDESEESALDLYERAPGGEGFAALHARCAEFLADLRRPSVLVTHGITSRMLRLIILGKDISEIGMLPGGQGVVYHLEDGEMNRLSIGA</sequence>
<dbReference type="PANTHER" id="PTHR48100:SF59">
    <property type="entry name" value="ADENOSYLCOBALAMIN_ALPHA-RIBAZOLE PHOSPHATASE"/>
    <property type="match status" value="1"/>
</dbReference>
<dbReference type="SMART" id="SM00855">
    <property type="entry name" value="PGAM"/>
    <property type="match status" value="1"/>
</dbReference>
<keyword evidence="4" id="KW-1185">Reference proteome</keyword>
<dbReference type="Proteomes" id="UP001138661">
    <property type="component" value="Unassembled WGS sequence"/>
</dbReference>